<dbReference type="Proteomes" id="UP001227230">
    <property type="component" value="Chromosome 10"/>
</dbReference>
<feature type="domain" description="S-locus receptor kinase C-terminal" evidence="1">
    <location>
        <begin position="32"/>
        <end position="76"/>
    </location>
</feature>
<protein>
    <recommendedName>
        <fullName evidence="1">S-locus receptor kinase C-terminal domain-containing protein</fullName>
    </recommendedName>
</protein>
<dbReference type="Pfam" id="PF11883">
    <property type="entry name" value="DUF3403"/>
    <property type="match status" value="1"/>
</dbReference>
<evidence type="ECO:0000259" key="1">
    <source>
        <dbReference type="Pfam" id="PF11883"/>
    </source>
</evidence>
<name>A0ABY9CNH8_VITVI</name>
<sequence length="76" mass="8435">MLPRGDIEMLLCVQELAKDRPSISIVVSMLCSEIAHLPPPKPPAYSERQITIDTESSRSQNLCSVNRVTVTNVQAR</sequence>
<reference evidence="2 3" key="1">
    <citation type="journal article" date="2023" name="Hortic Res">
        <title>The complete reference genome for grapevine (Vitis vinifera L.) genetics and breeding.</title>
        <authorList>
            <person name="Shi X."/>
            <person name="Cao S."/>
            <person name="Wang X."/>
            <person name="Huang S."/>
            <person name="Wang Y."/>
            <person name="Liu Z."/>
            <person name="Liu W."/>
            <person name="Leng X."/>
            <person name="Peng Y."/>
            <person name="Wang N."/>
            <person name="Wang Y."/>
            <person name="Ma Z."/>
            <person name="Xu X."/>
            <person name="Zhang F."/>
            <person name="Xue H."/>
            <person name="Zhong H."/>
            <person name="Wang Y."/>
            <person name="Zhang K."/>
            <person name="Velt A."/>
            <person name="Avia K."/>
            <person name="Holtgrawe D."/>
            <person name="Grimplet J."/>
            <person name="Matus J.T."/>
            <person name="Ware D."/>
            <person name="Wu X."/>
            <person name="Wang H."/>
            <person name="Liu C."/>
            <person name="Fang Y."/>
            <person name="Rustenholz C."/>
            <person name="Cheng Z."/>
            <person name="Xiao H."/>
            <person name="Zhou Y."/>
        </authorList>
    </citation>
    <scope>NUCLEOTIDE SEQUENCE [LARGE SCALE GENOMIC DNA]</scope>
    <source>
        <strain evidence="3">cv. Pinot noir / PN40024</strain>
        <tissue evidence="2">Leaf</tissue>
    </source>
</reference>
<gene>
    <name evidence="2" type="ORF">VitviT2T_014940</name>
</gene>
<dbReference type="EMBL" id="CP126657">
    <property type="protein sequence ID" value="WJZ96235.1"/>
    <property type="molecule type" value="Genomic_DNA"/>
</dbReference>
<accession>A0ABY9CNH8</accession>
<keyword evidence="3" id="KW-1185">Reference proteome</keyword>
<proteinExistence type="predicted"/>
<dbReference type="InterPro" id="IPR021820">
    <property type="entry name" value="S-locus_recpt_kinase_C"/>
</dbReference>
<evidence type="ECO:0000313" key="2">
    <source>
        <dbReference type="EMBL" id="WJZ96235.1"/>
    </source>
</evidence>
<organism evidence="2 3">
    <name type="scientific">Vitis vinifera</name>
    <name type="common">Grape</name>
    <dbReference type="NCBI Taxonomy" id="29760"/>
    <lineage>
        <taxon>Eukaryota</taxon>
        <taxon>Viridiplantae</taxon>
        <taxon>Streptophyta</taxon>
        <taxon>Embryophyta</taxon>
        <taxon>Tracheophyta</taxon>
        <taxon>Spermatophyta</taxon>
        <taxon>Magnoliopsida</taxon>
        <taxon>eudicotyledons</taxon>
        <taxon>Gunneridae</taxon>
        <taxon>Pentapetalae</taxon>
        <taxon>rosids</taxon>
        <taxon>Vitales</taxon>
        <taxon>Vitaceae</taxon>
        <taxon>Viteae</taxon>
        <taxon>Vitis</taxon>
    </lineage>
</organism>
<evidence type="ECO:0000313" key="3">
    <source>
        <dbReference type="Proteomes" id="UP001227230"/>
    </source>
</evidence>